<reference evidence="1" key="2">
    <citation type="submission" date="2021-09" db="EMBL/GenBank/DDBJ databases">
        <authorList>
            <person name="Jia N."/>
            <person name="Wang J."/>
            <person name="Shi W."/>
            <person name="Du L."/>
            <person name="Sun Y."/>
            <person name="Zhan W."/>
            <person name="Jiang J."/>
            <person name="Wang Q."/>
            <person name="Zhang B."/>
            <person name="Ji P."/>
            <person name="Sakyi L.B."/>
            <person name="Cui X."/>
            <person name="Yuan T."/>
            <person name="Jiang B."/>
            <person name="Yang W."/>
            <person name="Lam T.T.-Y."/>
            <person name="Chang Q."/>
            <person name="Ding S."/>
            <person name="Wang X."/>
            <person name="Zhu J."/>
            <person name="Ruan X."/>
            <person name="Zhao L."/>
            <person name="Wei J."/>
            <person name="Que T."/>
            <person name="Du C."/>
            <person name="Cheng J."/>
            <person name="Dai P."/>
            <person name="Han X."/>
            <person name="Huang E."/>
            <person name="Gao Y."/>
            <person name="Liu J."/>
            <person name="Shao H."/>
            <person name="Ye R."/>
            <person name="Li L."/>
            <person name="Wei W."/>
            <person name="Wang X."/>
            <person name="Wang C."/>
            <person name="Huo Q."/>
            <person name="Li W."/>
            <person name="Guo W."/>
            <person name="Chen H."/>
            <person name="Chen S."/>
            <person name="Zhou L."/>
            <person name="Zhou L."/>
            <person name="Ni X."/>
            <person name="Tian J."/>
            <person name="Zhou Y."/>
            <person name="Sheng Y."/>
            <person name="Liu T."/>
            <person name="Pan Y."/>
            <person name="Xia L."/>
            <person name="Li J."/>
            <person name="Zhao F."/>
            <person name="Cao W."/>
        </authorList>
    </citation>
    <scope>NUCLEOTIDE SEQUENCE</scope>
    <source>
        <strain evidence="1">Rsan-2018</strain>
        <tissue evidence="1">Larvae</tissue>
    </source>
</reference>
<name>A0A9D4PXZ1_RHISA</name>
<evidence type="ECO:0000313" key="2">
    <source>
        <dbReference type="Proteomes" id="UP000821837"/>
    </source>
</evidence>
<gene>
    <name evidence="1" type="ORF">HPB52_022518</name>
</gene>
<sequence length="193" mass="21971">MSEEVGVALQKTLEETMMNSEKFDGEQRGGFLSASLHLFKCVGSELFRKLSDVPWGTVISTGLSIFEKMLLSGRSWWSCLKSHRWDEASSVHEKRFVEELFTLKLAVKVLESAVGSDMAFLQLRSLETLTGRQTFYVSYCSRSCYRVDGENSRNLAMHEEVLETIAKNFELTWLSNAIDGTEDDQLWVHPSKI</sequence>
<evidence type="ECO:0000313" key="1">
    <source>
        <dbReference type="EMBL" id="KAH7957721.1"/>
    </source>
</evidence>
<dbReference type="AlphaFoldDB" id="A0A9D4PXZ1"/>
<comment type="caution">
    <text evidence="1">The sequence shown here is derived from an EMBL/GenBank/DDBJ whole genome shotgun (WGS) entry which is preliminary data.</text>
</comment>
<dbReference type="EMBL" id="JABSTV010001250">
    <property type="protein sequence ID" value="KAH7957721.1"/>
    <property type="molecule type" value="Genomic_DNA"/>
</dbReference>
<organism evidence="1 2">
    <name type="scientific">Rhipicephalus sanguineus</name>
    <name type="common">Brown dog tick</name>
    <name type="synonym">Ixodes sanguineus</name>
    <dbReference type="NCBI Taxonomy" id="34632"/>
    <lineage>
        <taxon>Eukaryota</taxon>
        <taxon>Metazoa</taxon>
        <taxon>Ecdysozoa</taxon>
        <taxon>Arthropoda</taxon>
        <taxon>Chelicerata</taxon>
        <taxon>Arachnida</taxon>
        <taxon>Acari</taxon>
        <taxon>Parasitiformes</taxon>
        <taxon>Ixodida</taxon>
        <taxon>Ixodoidea</taxon>
        <taxon>Ixodidae</taxon>
        <taxon>Rhipicephalinae</taxon>
        <taxon>Rhipicephalus</taxon>
        <taxon>Rhipicephalus</taxon>
    </lineage>
</organism>
<proteinExistence type="predicted"/>
<dbReference type="Proteomes" id="UP000821837">
    <property type="component" value="Unassembled WGS sequence"/>
</dbReference>
<dbReference type="VEuPathDB" id="VectorBase:RSAN_057841"/>
<reference evidence="1" key="1">
    <citation type="journal article" date="2020" name="Cell">
        <title>Large-Scale Comparative Analyses of Tick Genomes Elucidate Their Genetic Diversity and Vector Capacities.</title>
        <authorList>
            <consortium name="Tick Genome and Microbiome Consortium (TIGMIC)"/>
            <person name="Jia N."/>
            <person name="Wang J."/>
            <person name="Shi W."/>
            <person name="Du L."/>
            <person name="Sun Y."/>
            <person name="Zhan W."/>
            <person name="Jiang J.F."/>
            <person name="Wang Q."/>
            <person name="Zhang B."/>
            <person name="Ji P."/>
            <person name="Bell-Sakyi L."/>
            <person name="Cui X.M."/>
            <person name="Yuan T.T."/>
            <person name="Jiang B.G."/>
            <person name="Yang W.F."/>
            <person name="Lam T.T."/>
            <person name="Chang Q.C."/>
            <person name="Ding S.J."/>
            <person name="Wang X.J."/>
            <person name="Zhu J.G."/>
            <person name="Ruan X.D."/>
            <person name="Zhao L."/>
            <person name="Wei J.T."/>
            <person name="Ye R.Z."/>
            <person name="Que T.C."/>
            <person name="Du C.H."/>
            <person name="Zhou Y.H."/>
            <person name="Cheng J.X."/>
            <person name="Dai P.F."/>
            <person name="Guo W.B."/>
            <person name="Han X.H."/>
            <person name="Huang E.J."/>
            <person name="Li L.F."/>
            <person name="Wei W."/>
            <person name="Gao Y.C."/>
            <person name="Liu J.Z."/>
            <person name="Shao H.Z."/>
            <person name="Wang X."/>
            <person name="Wang C.C."/>
            <person name="Yang T.C."/>
            <person name="Huo Q.B."/>
            <person name="Li W."/>
            <person name="Chen H.Y."/>
            <person name="Chen S.E."/>
            <person name="Zhou L.G."/>
            <person name="Ni X.B."/>
            <person name="Tian J.H."/>
            <person name="Sheng Y."/>
            <person name="Liu T."/>
            <person name="Pan Y.S."/>
            <person name="Xia L.Y."/>
            <person name="Li J."/>
            <person name="Zhao F."/>
            <person name="Cao W.C."/>
        </authorList>
    </citation>
    <scope>NUCLEOTIDE SEQUENCE</scope>
    <source>
        <strain evidence="1">Rsan-2018</strain>
    </source>
</reference>
<accession>A0A9D4PXZ1</accession>
<keyword evidence="2" id="KW-1185">Reference proteome</keyword>
<protein>
    <submittedName>
        <fullName evidence="1">Uncharacterized protein</fullName>
    </submittedName>
</protein>